<dbReference type="OrthoDB" id="3226810at2"/>
<reference evidence="5 6" key="1">
    <citation type="submission" date="2015-10" db="EMBL/GenBank/DDBJ databases">
        <title>Draft genome sequence of pyrrolomycin-producing Streptomyces vitaminophilus.</title>
        <authorList>
            <person name="Graham D.E."/>
            <person name="Mahan K.M."/>
            <person name="Klingeman D.M."/>
            <person name="Hettich R.L."/>
            <person name="Parry R.J."/>
        </authorList>
    </citation>
    <scope>NUCLEOTIDE SEQUENCE [LARGE SCALE GENOMIC DNA]</scope>
    <source>
        <strain evidence="5 6">ATCC 31673</strain>
    </source>
</reference>
<dbReference type="PANTHER" id="PTHR30146">
    <property type="entry name" value="LACI-RELATED TRANSCRIPTIONAL REPRESSOR"/>
    <property type="match status" value="1"/>
</dbReference>
<keyword evidence="3" id="KW-0804">Transcription</keyword>
<dbReference type="PANTHER" id="PTHR30146:SF153">
    <property type="entry name" value="LACTOSE OPERON REPRESSOR"/>
    <property type="match status" value="1"/>
</dbReference>
<proteinExistence type="predicted"/>
<sequence length="356" mass="37672">MPSDVNRRSTRSRVTSAVTLQQVARDAGVSLATASRVLSGSDRNVKQELQDRVLEAAARLRYVSNAPARALVQSTTSLVGLVVHDVRDPYSAAVTSGLMEVARDHKLLVMVGPAYHDPALQTEYVARLRAQRARAIVLAGSGFTGGTTELAREVEAFTAQGGRVIAVSHEGLPVDTLTPRYRDGGRAVARHLASLGHTEAGVVCGPTGLVAVQERLRGFVEAAAELGLTVLDKHCVEAECTRDGGRAATIRLFRRAPELSAVFALDDAMALGVLAALRDDLGRMVPDDVSVIGYGDFPLAEDVTPSLTTVHLPLEEIGRRALSLALGDAPASPRQLTVPTRLVVRASTAAPHPHGS</sequence>
<evidence type="ECO:0000313" key="5">
    <source>
        <dbReference type="EMBL" id="KRV47837.1"/>
    </source>
</evidence>
<evidence type="ECO:0000256" key="3">
    <source>
        <dbReference type="ARBA" id="ARBA00023163"/>
    </source>
</evidence>
<gene>
    <name evidence="5" type="ORF">AQ490_05605</name>
</gene>
<dbReference type="eggNOG" id="COG1609">
    <property type="taxonomic scope" value="Bacteria"/>
</dbReference>
<dbReference type="InterPro" id="IPR010982">
    <property type="entry name" value="Lambda_DNA-bd_dom_sf"/>
</dbReference>
<dbReference type="SUPFAM" id="SSF53822">
    <property type="entry name" value="Periplasmic binding protein-like I"/>
    <property type="match status" value="1"/>
</dbReference>
<dbReference type="RefSeq" id="WP_051087656.1">
    <property type="nucleotide sequence ID" value="NZ_LLZU01000035.1"/>
</dbReference>
<dbReference type="InterPro" id="IPR046335">
    <property type="entry name" value="LacI/GalR-like_sensor"/>
</dbReference>
<dbReference type="CDD" id="cd01392">
    <property type="entry name" value="HTH_LacI"/>
    <property type="match status" value="1"/>
</dbReference>
<evidence type="ECO:0000259" key="4">
    <source>
        <dbReference type="PROSITE" id="PS50932"/>
    </source>
</evidence>
<name>A0A0T6LNZ5_WENVI</name>
<dbReference type="EMBL" id="LLZU01000035">
    <property type="protein sequence ID" value="KRV47837.1"/>
    <property type="molecule type" value="Genomic_DNA"/>
</dbReference>
<dbReference type="Pfam" id="PF13377">
    <property type="entry name" value="Peripla_BP_3"/>
    <property type="match status" value="1"/>
</dbReference>
<keyword evidence="1" id="KW-0805">Transcription regulation</keyword>
<comment type="caution">
    <text evidence="5">The sequence shown here is derived from an EMBL/GenBank/DDBJ whole genome shotgun (WGS) entry which is preliminary data.</text>
</comment>
<dbReference type="Gene3D" id="1.10.260.40">
    <property type="entry name" value="lambda repressor-like DNA-binding domains"/>
    <property type="match status" value="1"/>
</dbReference>
<dbReference type="GO" id="GO:0000976">
    <property type="term" value="F:transcription cis-regulatory region binding"/>
    <property type="evidence" value="ECO:0007669"/>
    <property type="project" value="TreeGrafter"/>
</dbReference>
<dbReference type="SMART" id="SM00354">
    <property type="entry name" value="HTH_LACI"/>
    <property type="match status" value="1"/>
</dbReference>
<keyword evidence="2" id="KW-0238">DNA-binding</keyword>
<evidence type="ECO:0000313" key="6">
    <source>
        <dbReference type="Proteomes" id="UP000050867"/>
    </source>
</evidence>
<evidence type="ECO:0000256" key="2">
    <source>
        <dbReference type="ARBA" id="ARBA00023125"/>
    </source>
</evidence>
<dbReference type="InterPro" id="IPR028082">
    <property type="entry name" value="Peripla_BP_I"/>
</dbReference>
<dbReference type="InterPro" id="IPR000843">
    <property type="entry name" value="HTH_LacI"/>
</dbReference>
<dbReference type="AlphaFoldDB" id="A0A0T6LNZ5"/>
<dbReference type="Gene3D" id="3.40.50.2300">
    <property type="match status" value="2"/>
</dbReference>
<dbReference type="Proteomes" id="UP000050867">
    <property type="component" value="Unassembled WGS sequence"/>
</dbReference>
<dbReference type="Pfam" id="PF00356">
    <property type="entry name" value="LacI"/>
    <property type="match status" value="1"/>
</dbReference>
<dbReference type="SUPFAM" id="SSF47413">
    <property type="entry name" value="lambda repressor-like DNA-binding domains"/>
    <property type="match status" value="1"/>
</dbReference>
<accession>A0A0T6LNZ5</accession>
<dbReference type="STRING" id="76728.AQ490_05605"/>
<feature type="domain" description="HTH lacI-type" evidence="4">
    <location>
        <begin position="18"/>
        <end position="73"/>
    </location>
</feature>
<protein>
    <recommendedName>
        <fullName evidence="4">HTH lacI-type domain-containing protein</fullName>
    </recommendedName>
</protein>
<dbReference type="CDD" id="cd06267">
    <property type="entry name" value="PBP1_LacI_sugar_binding-like"/>
    <property type="match status" value="1"/>
</dbReference>
<keyword evidence="6" id="KW-1185">Reference proteome</keyword>
<dbReference type="GO" id="GO:0003700">
    <property type="term" value="F:DNA-binding transcription factor activity"/>
    <property type="evidence" value="ECO:0007669"/>
    <property type="project" value="TreeGrafter"/>
</dbReference>
<evidence type="ECO:0000256" key="1">
    <source>
        <dbReference type="ARBA" id="ARBA00023015"/>
    </source>
</evidence>
<dbReference type="PROSITE" id="PS50932">
    <property type="entry name" value="HTH_LACI_2"/>
    <property type="match status" value="1"/>
</dbReference>
<organism evidence="5 6">
    <name type="scientific">Wenjunlia vitaminophila</name>
    <name type="common">Streptomyces vitaminophilus</name>
    <dbReference type="NCBI Taxonomy" id="76728"/>
    <lineage>
        <taxon>Bacteria</taxon>
        <taxon>Bacillati</taxon>
        <taxon>Actinomycetota</taxon>
        <taxon>Actinomycetes</taxon>
        <taxon>Kitasatosporales</taxon>
        <taxon>Streptomycetaceae</taxon>
        <taxon>Wenjunlia</taxon>
    </lineage>
</organism>